<evidence type="ECO:0000256" key="1">
    <source>
        <dbReference type="SAM" id="MobiDB-lite"/>
    </source>
</evidence>
<keyword evidence="3" id="KW-0548">Nucleotidyltransferase</keyword>
<dbReference type="RefSeq" id="WP_097186047.1">
    <property type="nucleotide sequence ID" value="NZ_OCNK01000008.1"/>
</dbReference>
<dbReference type="Pfam" id="PF00078">
    <property type="entry name" value="RVT_1"/>
    <property type="match status" value="1"/>
</dbReference>
<evidence type="ECO:0000259" key="2">
    <source>
        <dbReference type="PROSITE" id="PS50878"/>
    </source>
</evidence>
<dbReference type="PANTHER" id="PTHR34047">
    <property type="entry name" value="NUCLEAR INTRON MATURASE 1, MITOCHONDRIAL-RELATED"/>
    <property type="match status" value="1"/>
</dbReference>
<protein>
    <submittedName>
        <fullName evidence="3">Retron-type reverse transcriptase</fullName>
    </submittedName>
</protein>
<evidence type="ECO:0000313" key="4">
    <source>
        <dbReference type="Proteomes" id="UP000219482"/>
    </source>
</evidence>
<evidence type="ECO:0000313" key="3">
    <source>
        <dbReference type="EMBL" id="SOE03799.1"/>
    </source>
</evidence>
<dbReference type="GO" id="GO:0003964">
    <property type="term" value="F:RNA-directed DNA polymerase activity"/>
    <property type="evidence" value="ECO:0007669"/>
    <property type="project" value="UniProtKB-KW"/>
</dbReference>
<proteinExistence type="predicted"/>
<organism evidence="3 4">
    <name type="scientific">Blastococcus haudaquaticus</name>
    <dbReference type="NCBI Taxonomy" id="1938745"/>
    <lineage>
        <taxon>Bacteria</taxon>
        <taxon>Bacillati</taxon>
        <taxon>Actinomycetota</taxon>
        <taxon>Actinomycetes</taxon>
        <taxon>Geodermatophilales</taxon>
        <taxon>Geodermatophilaceae</taxon>
        <taxon>Blastococcus</taxon>
    </lineage>
</organism>
<name>A0A286H8Z9_9ACTN</name>
<reference evidence="4" key="1">
    <citation type="submission" date="2017-09" db="EMBL/GenBank/DDBJ databases">
        <authorList>
            <person name="Varghese N."/>
            <person name="Submissions S."/>
        </authorList>
    </citation>
    <scope>NUCLEOTIDE SEQUENCE [LARGE SCALE GENOMIC DNA]</scope>
    <source>
        <strain evidence="4">DSM 44270</strain>
    </source>
</reference>
<dbReference type="PROSITE" id="PS50878">
    <property type="entry name" value="RT_POL"/>
    <property type="match status" value="1"/>
</dbReference>
<dbReference type="SUPFAM" id="SSF56672">
    <property type="entry name" value="DNA/RNA polymerases"/>
    <property type="match status" value="1"/>
</dbReference>
<keyword evidence="3" id="KW-0695">RNA-directed DNA polymerase</keyword>
<feature type="region of interest" description="Disordered" evidence="1">
    <location>
        <begin position="34"/>
        <end position="57"/>
    </location>
</feature>
<gene>
    <name evidence="3" type="ORF">SAMN06272739_4356</name>
</gene>
<feature type="domain" description="Reverse transcriptase" evidence="2">
    <location>
        <begin position="75"/>
        <end position="318"/>
    </location>
</feature>
<keyword evidence="3" id="KW-0808">Transferase</keyword>
<dbReference type="EMBL" id="OCNK01000008">
    <property type="protein sequence ID" value="SOE03799.1"/>
    <property type="molecule type" value="Genomic_DNA"/>
</dbReference>
<accession>A0A286H8Z9</accession>
<dbReference type="Proteomes" id="UP000219482">
    <property type="component" value="Unassembled WGS sequence"/>
</dbReference>
<dbReference type="InterPro" id="IPR043502">
    <property type="entry name" value="DNA/RNA_pol_sf"/>
</dbReference>
<dbReference type="InterPro" id="IPR051083">
    <property type="entry name" value="GrpII_Intron_Splice-Mob/Def"/>
</dbReference>
<sequence length="509" mass="57553">MWWELEKDIRASATKKIREHERYRKRVIDEGARRLRRSTGSPSLSAPNRPTTWDANPAFDPYHVRARAKSISHSITQRLRSGAYSPLDPINFSVPKPDGGKRLVTSFAIADEVISSRLYRSLLDKNRPLLSARSYAYRDDIGVNDAIAHIQSEWRSEHRVFVAEYDFTNFFDSISHDHIWSTLESLGIVMTSLERVLIRAFLEASTSSGHGGSTLRRSGVPLGTSVSLFLANVAASPLDRALERLGVGFVRYADDTVIWSRDYAAICRAVDELHRVSANIGSPINQSKSNGVRLLVSPSTERAEINFTSEVEYLGHALGLQSIRMRDRAEAQVRRHITGLLFNNLLREPKAGTQDWTRVGRLDRDYVTYIWQLRRYLYGHLTENEVRRVNRGAPPPRNLTGVLSRFPLINDDPSLRELDRWITTQTLLALRKRAALLTRTLTFGSPPVPWTMTRERLIDLTTKSARTGDTIDLRMPSALRMASVVRRAVRTHGTRVVGSATPLYGDTSL</sequence>
<dbReference type="InterPro" id="IPR000477">
    <property type="entry name" value="RT_dom"/>
</dbReference>
<dbReference type="AlphaFoldDB" id="A0A286H8Z9"/>
<dbReference type="PANTHER" id="PTHR34047:SF8">
    <property type="entry name" value="PROTEIN YKFC"/>
    <property type="match status" value="1"/>
</dbReference>
<feature type="compositionally biased region" description="Polar residues" evidence="1">
    <location>
        <begin position="38"/>
        <end position="54"/>
    </location>
</feature>
<keyword evidence="4" id="KW-1185">Reference proteome</keyword>